<keyword evidence="3" id="KW-1185">Reference proteome</keyword>
<evidence type="ECO:0000313" key="3">
    <source>
        <dbReference type="Proteomes" id="UP000663760"/>
    </source>
</evidence>
<proteinExistence type="predicted"/>
<dbReference type="Proteomes" id="UP000663760">
    <property type="component" value="Chromosome 9"/>
</dbReference>
<name>A0A7I8KTS0_SPIIN</name>
<evidence type="ECO:0000256" key="1">
    <source>
        <dbReference type="SAM" id="MobiDB-lite"/>
    </source>
</evidence>
<organism evidence="2 3">
    <name type="scientific">Spirodela intermedia</name>
    <name type="common">Intermediate duckweed</name>
    <dbReference type="NCBI Taxonomy" id="51605"/>
    <lineage>
        <taxon>Eukaryota</taxon>
        <taxon>Viridiplantae</taxon>
        <taxon>Streptophyta</taxon>
        <taxon>Embryophyta</taxon>
        <taxon>Tracheophyta</taxon>
        <taxon>Spermatophyta</taxon>
        <taxon>Magnoliopsida</taxon>
        <taxon>Liliopsida</taxon>
        <taxon>Araceae</taxon>
        <taxon>Lemnoideae</taxon>
        <taxon>Spirodela</taxon>
    </lineage>
</organism>
<sequence length="62" mass="6572">MLPSPSTASAGKSRSMEEAPTVRIHGAMFTAVKAPGPEFPAEQETTTPWLTAPKAPMAMESR</sequence>
<dbReference type="EMBL" id="LR746272">
    <property type="protein sequence ID" value="CAA7401239.1"/>
    <property type="molecule type" value="Genomic_DNA"/>
</dbReference>
<feature type="region of interest" description="Disordered" evidence="1">
    <location>
        <begin position="37"/>
        <end position="62"/>
    </location>
</feature>
<gene>
    <name evidence="2" type="ORF">SI8410_09011917</name>
</gene>
<dbReference type="OrthoDB" id="1750598at2759"/>
<reference evidence="2" key="1">
    <citation type="submission" date="2020-02" db="EMBL/GenBank/DDBJ databases">
        <authorList>
            <person name="Scholz U."/>
            <person name="Mascher M."/>
            <person name="Fiebig A."/>
        </authorList>
    </citation>
    <scope>NUCLEOTIDE SEQUENCE</scope>
</reference>
<accession>A0A7I8KTS0</accession>
<protein>
    <submittedName>
        <fullName evidence="2">Uncharacterized protein</fullName>
    </submittedName>
</protein>
<evidence type="ECO:0000313" key="2">
    <source>
        <dbReference type="EMBL" id="CAA7401239.1"/>
    </source>
</evidence>
<feature type="compositionally biased region" description="Polar residues" evidence="1">
    <location>
        <begin position="1"/>
        <end position="12"/>
    </location>
</feature>
<dbReference type="AlphaFoldDB" id="A0A7I8KTS0"/>
<feature type="region of interest" description="Disordered" evidence="1">
    <location>
        <begin position="1"/>
        <end position="21"/>
    </location>
</feature>